<evidence type="ECO:0000313" key="1">
    <source>
        <dbReference type="EMBL" id="OXA38746.1"/>
    </source>
</evidence>
<name>A0A226D3B0_FOLCA</name>
<protein>
    <submittedName>
        <fullName evidence="1">Uncharacterized protein</fullName>
    </submittedName>
</protein>
<sequence length="329" mass="37525">MKHKSQAVSLVLISLLFSQSYCYIKILRDKNHRNGKAGLVHVIKDGIEEVITPKNSKIDKGYLYKVIQKDFVCSDNLEPPPNSRDRWVLISSNFRCEVDRMVVNAERMGYHGIIIYPIEPSANKVLKLSPKLKTFDKYGDTPVRFEKLITTIGYIKDMPPASKKNLQSLKATVAKHDIINYRRLELELIKKAFITSGVTDFLNDRPHLWSSAFPRLSQMRYTAVMVTRKLKFFTSQTNVCMDAIARITCLFYDFLCNVGDDQLTKFIRAVTAWPFLPEEDIKVIITAGGGFTVHTCSLEIHVPETLSNDNILCYLRILVEFCEEGFGAA</sequence>
<accession>A0A226D3B0</accession>
<comment type="caution">
    <text evidence="1">The sequence shown here is derived from an EMBL/GenBank/DDBJ whole genome shotgun (WGS) entry which is preliminary data.</text>
</comment>
<organism evidence="1 2">
    <name type="scientific">Folsomia candida</name>
    <name type="common">Springtail</name>
    <dbReference type="NCBI Taxonomy" id="158441"/>
    <lineage>
        <taxon>Eukaryota</taxon>
        <taxon>Metazoa</taxon>
        <taxon>Ecdysozoa</taxon>
        <taxon>Arthropoda</taxon>
        <taxon>Hexapoda</taxon>
        <taxon>Collembola</taxon>
        <taxon>Entomobryomorpha</taxon>
        <taxon>Isotomoidea</taxon>
        <taxon>Isotomidae</taxon>
        <taxon>Proisotominae</taxon>
        <taxon>Folsomia</taxon>
    </lineage>
</organism>
<reference evidence="1 2" key="1">
    <citation type="submission" date="2015-12" db="EMBL/GenBank/DDBJ databases">
        <title>The genome of Folsomia candida.</title>
        <authorList>
            <person name="Faddeeva A."/>
            <person name="Derks M.F."/>
            <person name="Anvar Y."/>
            <person name="Smit S."/>
            <person name="Van Straalen N."/>
            <person name="Roelofs D."/>
        </authorList>
    </citation>
    <scope>NUCLEOTIDE SEQUENCE [LARGE SCALE GENOMIC DNA]</scope>
    <source>
        <strain evidence="1 2">VU population</strain>
        <tissue evidence="1">Whole body</tissue>
    </source>
</reference>
<dbReference type="EMBL" id="LNIX01000043">
    <property type="protein sequence ID" value="OXA38746.1"/>
    <property type="molecule type" value="Genomic_DNA"/>
</dbReference>
<evidence type="ECO:0000313" key="2">
    <source>
        <dbReference type="Proteomes" id="UP000198287"/>
    </source>
</evidence>
<keyword evidence="2" id="KW-1185">Reference proteome</keyword>
<gene>
    <name evidence="1" type="ORF">Fcan01_26488</name>
</gene>
<proteinExistence type="predicted"/>
<dbReference type="Proteomes" id="UP000198287">
    <property type="component" value="Unassembled WGS sequence"/>
</dbReference>
<dbReference type="AlphaFoldDB" id="A0A226D3B0"/>